<name>A0A166V8U6_9AGAM</name>
<proteinExistence type="predicted"/>
<keyword evidence="2" id="KW-1185">Reference proteome</keyword>
<gene>
    <name evidence="1" type="ORF">FIBSPDRAFT_882341</name>
</gene>
<reference evidence="1 2" key="1">
    <citation type="journal article" date="2016" name="Mol. Biol. Evol.">
        <title>Comparative Genomics of Early-Diverging Mushroom-Forming Fungi Provides Insights into the Origins of Lignocellulose Decay Capabilities.</title>
        <authorList>
            <person name="Nagy L.G."/>
            <person name="Riley R."/>
            <person name="Tritt A."/>
            <person name="Adam C."/>
            <person name="Daum C."/>
            <person name="Floudas D."/>
            <person name="Sun H."/>
            <person name="Yadav J.S."/>
            <person name="Pangilinan J."/>
            <person name="Larsson K.H."/>
            <person name="Matsuura K."/>
            <person name="Barry K."/>
            <person name="Labutti K."/>
            <person name="Kuo R."/>
            <person name="Ohm R.A."/>
            <person name="Bhattacharya S.S."/>
            <person name="Shirouzu T."/>
            <person name="Yoshinaga Y."/>
            <person name="Martin F.M."/>
            <person name="Grigoriev I.V."/>
            <person name="Hibbett D.S."/>
        </authorList>
    </citation>
    <scope>NUCLEOTIDE SEQUENCE [LARGE SCALE GENOMIC DNA]</scope>
    <source>
        <strain evidence="1 2">CBS 109695</strain>
    </source>
</reference>
<dbReference type="AlphaFoldDB" id="A0A166V8U6"/>
<evidence type="ECO:0000313" key="2">
    <source>
        <dbReference type="Proteomes" id="UP000076532"/>
    </source>
</evidence>
<evidence type="ECO:0000313" key="1">
    <source>
        <dbReference type="EMBL" id="KZP32467.1"/>
    </source>
</evidence>
<sequence length="164" mass="17971">MTHPNTSSIKILTFKWAKADDAKNEERSTDTPMMSNNLHIWNIHIGYGCKGLVVRRWMTSPRAAQEVRDHEHNGGGARSTLCPYFGACFIEGKILLIAKPLSGGYAHAEGGKIQPGAVDLVSRPSHIQDGGMVKHEIAMYDLHLARKKFHPSGSKTLRAVGNVG</sequence>
<organism evidence="1 2">
    <name type="scientific">Athelia psychrophila</name>
    <dbReference type="NCBI Taxonomy" id="1759441"/>
    <lineage>
        <taxon>Eukaryota</taxon>
        <taxon>Fungi</taxon>
        <taxon>Dikarya</taxon>
        <taxon>Basidiomycota</taxon>
        <taxon>Agaricomycotina</taxon>
        <taxon>Agaricomycetes</taxon>
        <taxon>Agaricomycetidae</taxon>
        <taxon>Atheliales</taxon>
        <taxon>Atheliaceae</taxon>
        <taxon>Athelia</taxon>
    </lineage>
</organism>
<accession>A0A166V8U6</accession>
<dbReference type="EMBL" id="KV417485">
    <property type="protein sequence ID" value="KZP32467.1"/>
    <property type="molecule type" value="Genomic_DNA"/>
</dbReference>
<protein>
    <submittedName>
        <fullName evidence="1">Uncharacterized protein</fullName>
    </submittedName>
</protein>
<dbReference type="Proteomes" id="UP000076532">
    <property type="component" value="Unassembled WGS sequence"/>
</dbReference>